<evidence type="ECO:0000259" key="5">
    <source>
        <dbReference type="PROSITE" id="PS51891"/>
    </source>
</evidence>
<feature type="domain" description="CENP-V/GFA" evidence="5">
    <location>
        <begin position="5"/>
        <end position="129"/>
    </location>
</feature>
<keyword evidence="7" id="KW-1185">Reference proteome</keyword>
<name>F0XBT9_GROCL</name>
<keyword evidence="2" id="KW-0479">Metal-binding</keyword>
<dbReference type="OrthoDB" id="5422068at2759"/>
<dbReference type="InterPro" id="IPR011057">
    <property type="entry name" value="Mss4-like_sf"/>
</dbReference>
<dbReference type="Gene3D" id="3.90.1590.10">
    <property type="entry name" value="glutathione-dependent formaldehyde- activating enzyme (gfa)"/>
    <property type="match status" value="1"/>
</dbReference>
<dbReference type="GO" id="GO:0046872">
    <property type="term" value="F:metal ion binding"/>
    <property type="evidence" value="ECO:0007669"/>
    <property type="project" value="UniProtKB-KW"/>
</dbReference>
<organism evidence="7">
    <name type="scientific">Grosmannia clavigera (strain kw1407 / UAMH 11150)</name>
    <name type="common">Blue stain fungus</name>
    <name type="synonym">Graphiocladiella clavigera</name>
    <dbReference type="NCBI Taxonomy" id="655863"/>
    <lineage>
        <taxon>Eukaryota</taxon>
        <taxon>Fungi</taxon>
        <taxon>Dikarya</taxon>
        <taxon>Ascomycota</taxon>
        <taxon>Pezizomycotina</taxon>
        <taxon>Sordariomycetes</taxon>
        <taxon>Sordariomycetidae</taxon>
        <taxon>Ophiostomatales</taxon>
        <taxon>Ophiostomataceae</taxon>
        <taxon>Leptographium</taxon>
    </lineage>
</organism>
<keyword evidence="4" id="KW-0456">Lyase</keyword>
<comment type="similarity">
    <text evidence="1">Belongs to the Gfa family.</text>
</comment>
<dbReference type="InterPro" id="IPR006913">
    <property type="entry name" value="CENP-V/GFA"/>
</dbReference>
<sequence length="141" mass="14799">MALRLAIDCLCGAVAQNVTTSSTSDSSVVPLALCHCTACRHSSGLLCTSYCPIEPPAAADHILASLSAYASSAAVTRYFCRTCGCHVFRRDRGADEIVQWQVATGVIVEEIGDAASSDRPATLAFVRHDHVTDTQDGGLAV</sequence>
<gene>
    <name evidence="6" type="ORF">CMQ_5097</name>
</gene>
<dbReference type="AlphaFoldDB" id="F0XBT9"/>
<keyword evidence="3" id="KW-0862">Zinc</keyword>
<dbReference type="EMBL" id="GL629756">
    <property type="protein sequence ID" value="EFX04835.1"/>
    <property type="molecule type" value="Genomic_DNA"/>
</dbReference>
<dbReference type="PANTHER" id="PTHR33337:SF32">
    <property type="entry name" value="DUF636 DOMAIN PROTEIN (AFU_ORTHOLOGUE AFUA_7G04120)"/>
    <property type="match status" value="1"/>
</dbReference>
<dbReference type="STRING" id="655863.F0XBT9"/>
<evidence type="ECO:0000313" key="6">
    <source>
        <dbReference type="EMBL" id="EFX04835.1"/>
    </source>
</evidence>
<dbReference type="HOGENOM" id="CLU_1825484_0_0_1"/>
<dbReference type="InParanoid" id="F0XBT9"/>
<evidence type="ECO:0000256" key="1">
    <source>
        <dbReference type="ARBA" id="ARBA00005495"/>
    </source>
</evidence>
<proteinExistence type="inferred from homology"/>
<protein>
    <submittedName>
        <fullName evidence="6">Duf636 domain containing protein</fullName>
    </submittedName>
</protein>
<dbReference type="PANTHER" id="PTHR33337">
    <property type="entry name" value="GFA DOMAIN-CONTAINING PROTEIN"/>
    <property type="match status" value="1"/>
</dbReference>
<dbReference type="RefSeq" id="XP_014174317.1">
    <property type="nucleotide sequence ID" value="XM_014318842.1"/>
</dbReference>
<dbReference type="Proteomes" id="UP000007796">
    <property type="component" value="Unassembled WGS sequence"/>
</dbReference>
<evidence type="ECO:0000256" key="2">
    <source>
        <dbReference type="ARBA" id="ARBA00022723"/>
    </source>
</evidence>
<dbReference type="SUPFAM" id="SSF51316">
    <property type="entry name" value="Mss4-like"/>
    <property type="match status" value="1"/>
</dbReference>
<accession>F0XBT9</accession>
<dbReference type="GO" id="GO:0016846">
    <property type="term" value="F:carbon-sulfur lyase activity"/>
    <property type="evidence" value="ECO:0007669"/>
    <property type="project" value="InterPro"/>
</dbReference>
<evidence type="ECO:0000256" key="4">
    <source>
        <dbReference type="ARBA" id="ARBA00023239"/>
    </source>
</evidence>
<evidence type="ECO:0000313" key="7">
    <source>
        <dbReference type="Proteomes" id="UP000007796"/>
    </source>
</evidence>
<dbReference type="GeneID" id="25978381"/>
<dbReference type="Pfam" id="PF04828">
    <property type="entry name" value="GFA"/>
    <property type="match status" value="1"/>
</dbReference>
<dbReference type="PROSITE" id="PS51891">
    <property type="entry name" value="CENP_V_GFA"/>
    <property type="match status" value="1"/>
</dbReference>
<reference evidence="6 7" key="1">
    <citation type="journal article" date="2011" name="Proc. Natl. Acad. Sci. U.S.A.">
        <title>Genome and transcriptome analyses of the mountain pine beetle-fungal symbiont Grosmannia clavigera, a lodgepole pine pathogen.</title>
        <authorList>
            <person name="DiGuistini S."/>
            <person name="Wang Y."/>
            <person name="Liao N.Y."/>
            <person name="Taylor G."/>
            <person name="Tanguay P."/>
            <person name="Feau N."/>
            <person name="Henrissat B."/>
            <person name="Chan S.K."/>
            <person name="Hesse-Orce U."/>
            <person name="Alamouti S.M."/>
            <person name="Tsui C.K.M."/>
            <person name="Docking R.T."/>
            <person name="Levasseur A."/>
            <person name="Haridas S."/>
            <person name="Robertson G."/>
            <person name="Birol I."/>
            <person name="Holt R.A."/>
            <person name="Marra M.A."/>
            <person name="Hamelin R.C."/>
            <person name="Hirst M."/>
            <person name="Jones S.J.M."/>
            <person name="Bohlmann J."/>
            <person name="Breuil C."/>
        </authorList>
    </citation>
    <scope>NUCLEOTIDE SEQUENCE [LARGE SCALE GENOMIC DNA]</scope>
    <source>
        <strain evidence="7">kw1407 / UAMH 11150</strain>
    </source>
</reference>
<evidence type="ECO:0000256" key="3">
    <source>
        <dbReference type="ARBA" id="ARBA00022833"/>
    </source>
</evidence>
<dbReference type="eggNOG" id="ENOG502S13F">
    <property type="taxonomic scope" value="Eukaryota"/>
</dbReference>